<feature type="signal peptide" evidence="1">
    <location>
        <begin position="1"/>
        <end position="23"/>
    </location>
</feature>
<sequence length="293" mass="31700">MRTSFRSIVLLFAILMTGDVAYAAGFKCTGALQKDEKVVCSDEDLSRLDDQLNSVYQEALTANFETADKVRSDQRAFLVSRRACAINAGCMRSLYSARIDELSRPQIFEPEKKAQDSTLAAQAQKLLSLALKCPAKPVQTGGAAYKKLEYESVGDSAVLRIKGIVHDFQGFKFPGQKMMKTDIPIPGVNAASDDMGQVNYSAGLKSIAAIEAYRWGELRIACARGNKCIKFDSAWGQGNCKSFDGASCGNGRESSAKDQLEEMTLEGICPSQVKNAGDALSILVSAAKYGQTK</sequence>
<evidence type="ECO:0000313" key="4">
    <source>
        <dbReference type="Proteomes" id="UP000198992"/>
    </source>
</evidence>
<evidence type="ECO:0000259" key="2">
    <source>
        <dbReference type="Pfam" id="PF07007"/>
    </source>
</evidence>
<dbReference type="InterPro" id="IPR009739">
    <property type="entry name" value="LprI-like_N"/>
</dbReference>
<organism evidence="3 4">
    <name type="scientific">Bradyrhizobium erythrophlei</name>
    <dbReference type="NCBI Taxonomy" id="1437360"/>
    <lineage>
        <taxon>Bacteria</taxon>
        <taxon>Pseudomonadati</taxon>
        <taxon>Pseudomonadota</taxon>
        <taxon>Alphaproteobacteria</taxon>
        <taxon>Hyphomicrobiales</taxon>
        <taxon>Nitrobacteraceae</taxon>
        <taxon>Bradyrhizobium</taxon>
    </lineage>
</organism>
<dbReference type="InterPro" id="IPR052755">
    <property type="entry name" value="Lysozyme_Inhibitor_LprI"/>
</dbReference>
<name>A0A1H4NN99_9BRAD</name>
<feature type="domain" description="Lysozyme inhibitor LprI-like N-terminal" evidence="2">
    <location>
        <begin position="28"/>
        <end position="102"/>
    </location>
</feature>
<dbReference type="Proteomes" id="UP000198992">
    <property type="component" value="Unassembled WGS sequence"/>
</dbReference>
<dbReference type="Pfam" id="PF07007">
    <property type="entry name" value="LprI"/>
    <property type="match status" value="1"/>
</dbReference>
<dbReference type="PANTHER" id="PTHR37549:SF1">
    <property type="entry name" value="LIPOPROTEIN LPRI"/>
    <property type="match status" value="1"/>
</dbReference>
<dbReference type="OrthoDB" id="427567at2"/>
<protein>
    <recommendedName>
        <fullName evidence="2">Lysozyme inhibitor LprI-like N-terminal domain-containing protein</fullName>
    </recommendedName>
</protein>
<keyword evidence="1" id="KW-0732">Signal</keyword>
<dbReference type="GO" id="GO:0005576">
    <property type="term" value="C:extracellular region"/>
    <property type="evidence" value="ECO:0007669"/>
    <property type="project" value="TreeGrafter"/>
</dbReference>
<accession>A0A1H4NN99</accession>
<reference evidence="3 4" key="1">
    <citation type="submission" date="2016-10" db="EMBL/GenBank/DDBJ databases">
        <authorList>
            <person name="de Groot N.N."/>
        </authorList>
    </citation>
    <scope>NUCLEOTIDE SEQUENCE [LARGE SCALE GENOMIC DNA]</scope>
    <source>
        <strain evidence="3 4">MT12</strain>
    </source>
</reference>
<gene>
    <name evidence="3" type="ORF">SAMN05444164_0673</name>
</gene>
<dbReference type="PANTHER" id="PTHR37549">
    <property type="entry name" value="LIPOPROTEIN LPRI"/>
    <property type="match status" value="1"/>
</dbReference>
<feature type="chain" id="PRO_5011604571" description="Lysozyme inhibitor LprI-like N-terminal domain-containing protein" evidence="1">
    <location>
        <begin position="24"/>
        <end position="293"/>
    </location>
</feature>
<proteinExistence type="predicted"/>
<dbReference type="AlphaFoldDB" id="A0A1H4NN99"/>
<evidence type="ECO:0000313" key="3">
    <source>
        <dbReference type="EMBL" id="SEB96415.1"/>
    </source>
</evidence>
<dbReference type="EMBL" id="FNTH01000001">
    <property type="protein sequence ID" value="SEB96415.1"/>
    <property type="molecule type" value="Genomic_DNA"/>
</dbReference>
<dbReference type="RefSeq" id="WP_092114217.1">
    <property type="nucleotide sequence ID" value="NZ_FNTH01000001.1"/>
</dbReference>
<evidence type="ECO:0000256" key="1">
    <source>
        <dbReference type="SAM" id="SignalP"/>
    </source>
</evidence>